<dbReference type="OrthoDB" id="10578754at2759"/>
<proteinExistence type="predicted"/>
<gene>
    <name evidence="2" type="ORF">FRACYDRAFT_248558</name>
</gene>
<evidence type="ECO:0000256" key="1">
    <source>
        <dbReference type="SAM" id="Phobius"/>
    </source>
</evidence>
<dbReference type="InParanoid" id="A0A1E7EUJ9"/>
<dbReference type="KEGG" id="fcy:FRACYDRAFT_248558"/>
<dbReference type="EMBL" id="KV784376">
    <property type="protein sequence ID" value="OEU09223.1"/>
    <property type="molecule type" value="Genomic_DNA"/>
</dbReference>
<dbReference type="AlphaFoldDB" id="A0A1E7EUJ9"/>
<keyword evidence="3" id="KW-1185">Reference proteome</keyword>
<name>A0A1E7EUJ9_9STRA</name>
<feature type="transmembrane region" description="Helical" evidence="1">
    <location>
        <begin position="91"/>
        <end position="108"/>
    </location>
</feature>
<evidence type="ECO:0000313" key="3">
    <source>
        <dbReference type="Proteomes" id="UP000095751"/>
    </source>
</evidence>
<dbReference type="Proteomes" id="UP000095751">
    <property type="component" value="Unassembled WGS sequence"/>
</dbReference>
<feature type="transmembrane region" description="Helical" evidence="1">
    <location>
        <begin position="316"/>
        <end position="333"/>
    </location>
</feature>
<reference evidence="2 3" key="1">
    <citation type="submission" date="2016-09" db="EMBL/GenBank/DDBJ databases">
        <title>Extensive genetic diversity and differential bi-allelic expression allows diatom success in the polar Southern Ocean.</title>
        <authorList>
            <consortium name="DOE Joint Genome Institute"/>
            <person name="Mock T."/>
            <person name="Otillar R.P."/>
            <person name="Strauss J."/>
            <person name="Dupont C."/>
            <person name="Frickenhaus S."/>
            <person name="Maumus F."/>
            <person name="Mcmullan M."/>
            <person name="Sanges R."/>
            <person name="Schmutz J."/>
            <person name="Toseland A."/>
            <person name="Valas R."/>
            <person name="Veluchamy A."/>
            <person name="Ward B.J."/>
            <person name="Allen A."/>
            <person name="Barry K."/>
            <person name="Falciatore A."/>
            <person name="Ferrante M."/>
            <person name="Fortunato A.E."/>
            <person name="Gloeckner G."/>
            <person name="Gruber A."/>
            <person name="Hipkin R."/>
            <person name="Janech M."/>
            <person name="Kroth P."/>
            <person name="Leese F."/>
            <person name="Lindquist E."/>
            <person name="Lyon B.R."/>
            <person name="Martin J."/>
            <person name="Mayer C."/>
            <person name="Parker M."/>
            <person name="Quesneville H."/>
            <person name="Raymond J."/>
            <person name="Uhlig C."/>
            <person name="Valentin K.U."/>
            <person name="Worden A.Z."/>
            <person name="Armbrust E.V."/>
            <person name="Bowler C."/>
            <person name="Green B."/>
            <person name="Moulton V."/>
            <person name="Van Oosterhout C."/>
            <person name="Grigoriev I."/>
        </authorList>
    </citation>
    <scope>NUCLEOTIDE SEQUENCE [LARGE SCALE GENOMIC DNA]</scope>
    <source>
        <strain evidence="2 3">CCMP1102</strain>
    </source>
</reference>
<keyword evidence="1" id="KW-0472">Membrane</keyword>
<sequence length="338" mass="38572">MSNDDIGYILPEPSLAFEQARLTCFSLISAFALMAYLVAIAPTSAKFTRRRAIFCNMFGAVTSSGLIIFSFTRLVSRPVVENSSADPLQGLFLALGMGVFIELILCLWQKRAEQSTRQESSTQSNNDYCNHKGKYEYLGPMRLTKLPTLHYSDTIYEYSDNLELFPCLLEHGDETSRQPWDPFPQPSVQVTFRIGWGKQWGCRTSIDQWNTNIPQMNKCTSFVCRQDGTSTCSCYPDESSARNASWKCVERAWDLTLLQQNTTTYDPELPPWEDEFESHWPTVTRYGTCNSDGKGYGYAMEVSYVHKVQRNATRQLQFGVGVLTVWCFVVAVLRRRCR</sequence>
<organism evidence="2 3">
    <name type="scientific">Fragilariopsis cylindrus CCMP1102</name>
    <dbReference type="NCBI Taxonomy" id="635003"/>
    <lineage>
        <taxon>Eukaryota</taxon>
        <taxon>Sar</taxon>
        <taxon>Stramenopiles</taxon>
        <taxon>Ochrophyta</taxon>
        <taxon>Bacillariophyta</taxon>
        <taxon>Bacillariophyceae</taxon>
        <taxon>Bacillariophycidae</taxon>
        <taxon>Bacillariales</taxon>
        <taxon>Bacillariaceae</taxon>
        <taxon>Fragilariopsis</taxon>
    </lineage>
</organism>
<keyword evidence="1" id="KW-0812">Transmembrane</keyword>
<protein>
    <submittedName>
        <fullName evidence="2">Uncharacterized protein</fullName>
    </submittedName>
</protein>
<feature type="transmembrane region" description="Helical" evidence="1">
    <location>
        <begin position="53"/>
        <end position="71"/>
    </location>
</feature>
<keyword evidence="1" id="KW-1133">Transmembrane helix</keyword>
<feature type="transmembrane region" description="Helical" evidence="1">
    <location>
        <begin position="20"/>
        <end position="41"/>
    </location>
</feature>
<evidence type="ECO:0000313" key="2">
    <source>
        <dbReference type="EMBL" id="OEU09223.1"/>
    </source>
</evidence>
<accession>A0A1E7EUJ9</accession>